<feature type="domain" description="FYVE-type" evidence="8">
    <location>
        <begin position="287"/>
        <end position="358"/>
    </location>
</feature>
<protein>
    <recommendedName>
        <fullName evidence="8">FYVE-type domain-containing protein</fullName>
    </recommendedName>
</protein>
<dbReference type="PROSITE" id="PS00678">
    <property type="entry name" value="WD_REPEATS_1"/>
    <property type="match status" value="3"/>
</dbReference>
<reference evidence="9 10" key="1">
    <citation type="journal article" date="2015" name="Nat. Commun.">
        <title>Lucilia cuprina genome unlocks parasitic fly biology to underpin future interventions.</title>
        <authorList>
            <person name="Anstead C.A."/>
            <person name="Korhonen P.K."/>
            <person name="Young N.D."/>
            <person name="Hall R.S."/>
            <person name="Jex A.R."/>
            <person name="Murali S.C."/>
            <person name="Hughes D.S."/>
            <person name="Lee S.F."/>
            <person name="Perry T."/>
            <person name="Stroehlein A.J."/>
            <person name="Ansell B.R."/>
            <person name="Breugelmans B."/>
            <person name="Hofmann A."/>
            <person name="Qu J."/>
            <person name="Dugan S."/>
            <person name="Lee S.L."/>
            <person name="Chao H."/>
            <person name="Dinh H."/>
            <person name="Han Y."/>
            <person name="Doddapaneni H.V."/>
            <person name="Worley K.C."/>
            <person name="Muzny D.M."/>
            <person name="Ioannidis P."/>
            <person name="Waterhouse R.M."/>
            <person name="Zdobnov E.M."/>
            <person name="James P.J."/>
            <person name="Bagnall N.H."/>
            <person name="Kotze A.C."/>
            <person name="Gibbs R.A."/>
            <person name="Richards S."/>
            <person name="Batterham P."/>
            <person name="Gasser R.B."/>
        </authorList>
    </citation>
    <scope>NUCLEOTIDE SEQUENCE [LARGE SCALE GENOMIC DNA]</scope>
    <source>
        <strain evidence="9 10">LS</strain>
        <tissue evidence="9">Full body</tissue>
    </source>
</reference>
<dbReference type="InterPro" id="IPR000306">
    <property type="entry name" value="Znf_FYVE"/>
</dbReference>
<accession>A0A0L0C514</accession>
<evidence type="ECO:0000256" key="3">
    <source>
        <dbReference type="ARBA" id="ARBA00022737"/>
    </source>
</evidence>
<proteinExistence type="predicted"/>
<keyword evidence="3" id="KW-0677">Repeat</keyword>
<dbReference type="Pfam" id="PF01363">
    <property type="entry name" value="FYVE"/>
    <property type="match status" value="1"/>
</dbReference>
<evidence type="ECO:0000256" key="1">
    <source>
        <dbReference type="ARBA" id="ARBA00022574"/>
    </source>
</evidence>
<dbReference type="SMART" id="SM00320">
    <property type="entry name" value="WD40"/>
    <property type="match status" value="6"/>
</dbReference>
<dbReference type="Gene3D" id="2.130.10.10">
    <property type="entry name" value="YVTN repeat-like/Quinoprotein amine dehydrogenase"/>
    <property type="match status" value="2"/>
</dbReference>
<comment type="caution">
    <text evidence="9">The sequence shown here is derived from an EMBL/GenBank/DDBJ whole genome shotgun (WGS) entry which is preliminary data.</text>
</comment>
<feature type="repeat" description="WD" evidence="7">
    <location>
        <begin position="26"/>
        <end position="57"/>
    </location>
</feature>
<evidence type="ECO:0000313" key="10">
    <source>
        <dbReference type="Proteomes" id="UP000037069"/>
    </source>
</evidence>
<dbReference type="InterPro" id="IPR017455">
    <property type="entry name" value="Znf_FYVE-rel"/>
</dbReference>
<evidence type="ECO:0000256" key="4">
    <source>
        <dbReference type="ARBA" id="ARBA00022771"/>
    </source>
</evidence>
<sequence>MAAEIKPSPKRNERFSTKKPELLSKLEGSSDDINAAILVPGENGVISVSDDKTIRVWVKRDSGQYWPSICQCMPSGCTCICYVQDTRQLYVGQENGTITEYILSEDCNSLLFVRDYLAHQARVVAVVHSKVHNWILSCSKDKLFAYHCTETAKRIGTYNFETACTALQFDALAKYAFIGDNAGQITMLRCDIQGTQLCSTLKGHTASIRCLKWVEGPQLLFSGACDHSVIVWDVGGKKGITYELQGHKNKVSSLAYANHTQQLISSGEDNVVVFWEMNAMRKEVSPWVENNNCQICSRPFFWNFRSMMDQKQIGIRQHHCRHCGKAICDNCSANRINIPIMGFEFDVRVCNPCFNELQTVECAVCPHRIRTIILTLDLLILRRFLVMLSSGSPHRIFVVLPTVSSLQETLWDSLIHMFNSAFVASNGFAFVKLTTSSSLPFKAITFALSLPTTPGWPGTHIIRPSLASFHDAKHSIVYMDLEEERKILLTVGQDRVIKVWDLSTIWV</sequence>
<dbReference type="STRING" id="7375.A0A0L0C514"/>
<dbReference type="InterPro" id="IPR001680">
    <property type="entry name" value="WD40_rpt"/>
</dbReference>
<evidence type="ECO:0000313" key="9">
    <source>
        <dbReference type="EMBL" id="KNC27478.1"/>
    </source>
</evidence>
<evidence type="ECO:0000256" key="2">
    <source>
        <dbReference type="ARBA" id="ARBA00022723"/>
    </source>
</evidence>
<keyword evidence="2" id="KW-0479">Metal-binding</keyword>
<keyword evidence="5" id="KW-0862">Zinc</keyword>
<dbReference type="CDD" id="cd15718">
    <property type="entry name" value="FYVE_WDFY1_like"/>
    <property type="match status" value="1"/>
</dbReference>
<feature type="repeat" description="WD" evidence="7">
    <location>
        <begin position="469"/>
        <end position="504"/>
    </location>
</feature>
<organism evidence="9 10">
    <name type="scientific">Lucilia cuprina</name>
    <name type="common">Green bottle fly</name>
    <name type="synonym">Australian sheep blowfly</name>
    <dbReference type="NCBI Taxonomy" id="7375"/>
    <lineage>
        <taxon>Eukaryota</taxon>
        <taxon>Metazoa</taxon>
        <taxon>Ecdysozoa</taxon>
        <taxon>Arthropoda</taxon>
        <taxon>Hexapoda</taxon>
        <taxon>Insecta</taxon>
        <taxon>Pterygota</taxon>
        <taxon>Neoptera</taxon>
        <taxon>Endopterygota</taxon>
        <taxon>Diptera</taxon>
        <taxon>Brachycera</taxon>
        <taxon>Muscomorpha</taxon>
        <taxon>Oestroidea</taxon>
        <taxon>Calliphoridae</taxon>
        <taxon>Luciliinae</taxon>
        <taxon>Lucilia</taxon>
    </lineage>
</organism>
<dbReference type="GO" id="GO:0008270">
    <property type="term" value="F:zinc ion binding"/>
    <property type="evidence" value="ECO:0007669"/>
    <property type="project" value="UniProtKB-KW"/>
</dbReference>
<dbReference type="PANTHER" id="PTHR46189:SF1">
    <property type="entry name" value="LD41958P"/>
    <property type="match status" value="1"/>
</dbReference>
<evidence type="ECO:0000256" key="6">
    <source>
        <dbReference type="PROSITE-ProRule" id="PRU00091"/>
    </source>
</evidence>
<evidence type="ECO:0000259" key="8">
    <source>
        <dbReference type="PROSITE" id="PS50178"/>
    </source>
</evidence>
<feature type="repeat" description="WD" evidence="7">
    <location>
        <begin position="201"/>
        <end position="234"/>
    </location>
</feature>
<keyword evidence="10" id="KW-1185">Reference proteome</keyword>
<dbReference type="GO" id="GO:0005769">
    <property type="term" value="C:early endosome"/>
    <property type="evidence" value="ECO:0007669"/>
    <property type="project" value="TreeGrafter"/>
</dbReference>
<dbReference type="PROSITE" id="PS50082">
    <property type="entry name" value="WD_REPEATS_2"/>
    <property type="match status" value="4"/>
</dbReference>
<dbReference type="FunFam" id="3.30.40.10:FF:000105">
    <property type="entry name" value="WD repeat and FYVE domain-containing protein 2"/>
    <property type="match status" value="1"/>
</dbReference>
<dbReference type="InterPro" id="IPR019775">
    <property type="entry name" value="WD40_repeat_CS"/>
</dbReference>
<dbReference type="PROSITE" id="PS50178">
    <property type="entry name" value="ZF_FYVE"/>
    <property type="match status" value="1"/>
</dbReference>
<name>A0A0L0C514_LUCCU</name>
<dbReference type="SUPFAM" id="SSF50978">
    <property type="entry name" value="WD40 repeat-like"/>
    <property type="match status" value="1"/>
</dbReference>
<dbReference type="OMA" id="GHEXDRV"/>
<dbReference type="Gene3D" id="3.30.40.10">
    <property type="entry name" value="Zinc/RING finger domain, C3HC4 (zinc finger)"/>
    <property type="match status" value="1"/>
</dbReference>
<dbReference type="EMBL" id="JRES01000893">
    <property type="protein sequence ID" value="KNC27478.1"/>
    <property type="molecule type" value="Genomic_DNA"/>
</dbReference>
<dbReference type="InterPro" id="IPR013083">
    <property type="entry name" value="Znf_RING/FYVE/PHD"/>
</dbReference>
<feature type="repeat" description="WD" evidence="7">
    <location>
        <begin position="244"/>
        <end position="285"/>
    </location>
</feature>
<evidence type="ECO:0000256" key="7">
    <source>
        <dbReference type="PROSITE-ProRule" id="PRU00221"/>
    </source>
</evidence>
<dbReference type="PROSITE" id="PS50294">
    <property type="entry name" value="WD_REPEATS_REGION"/>
    <property type="match status" value="3"/>
</dbReference>
<dbReference type="Pfam" id="PF00400">
    <property type="entry name" value="WD40"/>
    <property type="match status" value="4"/>
</dbReference>
<gene>
    <name evidence="9" type="ORF">FF38_13641</name>
</gene>
<dbReference type="InterPro" id="IPR015943">
    <property type="entry name" value="WD40/YVTN_repeat-like_dom_sf"/>
</dbReference>
<dbReference type="AlphaFoldDB" id="A0A0L0C514"/>
<dbReference type="InterPro" id="IPR036322">
    <property type="entry name" value="WD40_repeat_dom_sf"/>
</dbReference>
<keyword evidence="1 7" id="KW-0853">WD repeat</keyword>
<evidence type="ECO:0000256" key="5">
    <source>
        <dbReference type="ARBA" id="ARBA00022833"/>
    </source>
</evidence>
<dbReference type="InterPro" id="IPR042234">
    <property type="entry name" value="WDFY1/WDFY2"/>
</dbReference>
<dbReference type="OrthoDB" id="63070at2759"/>
<dbReference type="Proteomes" id="UP000037069">
    <property type="component" value="Unassembled WGS sequence"/>
</dbReference>
<keyword evidence="4 6" id="KW-0863">Zinc-finger</keyword>
<dbReference type="SUPFAM" id="SSF57903">
    <property type="entry name" value="FYVE/PHD zinc finger"/>
    <property type="match status" value="1"/>
</dbReference>
<dbReference type="SMART" id="SM00064">
    <property type="entry name" value="FYVE"/>
    <property type="match status" value="1"/>
</dbReference>
<dbReference type="PANTHER" id="PTHR46189">
    <property type="entry name" value="LD41958P"/>
    <property type="match status" value="1"/>
</dbReference>
<dbReference type="InterPro" id="IPR011011">
    <property type="entry name" value="Znf_FYVE_PHD"/>
</dbReference>